<dbReference type="InterPro" id="IPR036188">
    <property type="entry name" value="FAD/NAD-bd_sf"/>
</dbReference>
<dbReference type="AlphaFoldDB" id="A0A5C8PKW4"/>
<organism evidence="6 7">
    <name type="scientific">Vineibacter terrae</name>
    <dbReference type="NCBI Taxonomy" id="2586908"/>
    <lineage>
        <taxon>Bacteria</taxon>
        <taxon>Pseudomonadati</taxon>
        <taxon>Pseudomonadota</taxon>
        <taxon>Alphaproteobacteria</taxon>
        <taxon>Hyphomicrobiales</taxon>
        <taxon>Vineibacter</taxon>
    </lineage>
</organism>
<evidence type="ECO:0000256" key="1">
    <source>
        <dbReference type="ARBA" id="ARBA00001974"/>
    </source>
</evidence>
<dbReference type="SUPFAM" id="SSF51905">
    <property type="entry name" value="FAD/NAD(P)-binding domain"/>
    <property type="match status" value="1"/>
</dbReference>
<protein>
    <submittedName>
        <fullName evidence="6">FAD-binding oxidoreductase</fullName>
    </submittedName>
</protein>
<comment type="cofactor">
    <cofactor evidence="1">
        <name>FAD</name>
        <dbReference type="ChEBI" id="CHEBI:57692"/>
    </cofactor>
</comment>
<gene>
    <name evidence="6" type="ORF">FHP25_19245</name>
</gene>
<dbReference type="OrthoDB" id="9806257at2"/>
<dbReference type="Gene3D" id="3.30.9.10">
    <property type="entry name" value="D-Amino Acid Oxidase, subunit A, domain 2"/>
    <property type="match status" value="1"/>
</dbReference>
<evidence type="ECO:0000313" key="7">
    <source>
        <dbReference type="Proteomes" id="UP000321638"/>
    </source>
</evidence>
<dbReference type="InterPro" id="IPR045170">
    <property type="entry name" value="MTOX"/>
</dbReference>
<name>A0A5C8PKW4_9HYPH</name>
<evidence type="ECO:0000256" key="3">
    <source>
        <dbReference type="ARBA" id="ARBA00022827"/>
    </source>
</evidence>
<comment type="caution">
    <text evidence="6">The sequence shown here is derived from an EMBL/GenBank/DDBJ whole genome shotgun (WGS) entry which is preliminary data.</text>
</comment>
<reference evidence="6 7" key="1">
    <citation type="submission" date="2019-06" db="EMBL/GenBank/DDBJ databases">
        <title>New taxonomy in bacterial strain CC-CFT640, isolated from vineyard.</title>
        <authorList>
            <person name="Lin S.-Y."/>
            <person name="Tsai C.-F."/>
            <person name="Young C.-C."/>
        </authorList>
    </citation>
    <scope>NUCLEOTIDE SEQUENCE [LARGE SCALE GENOMIC DNA]</scope>
    <source>
        <strain evidence="6 7">CC-CFT640</strain>
    </source>
</reference>
<accession>A0A5C8PKW4</accession>
<evidence type="ECO:0000256" key="2">
    <source>
        <dbReference type="ARBA" id="ARBA00022630"/>
    </source>
</evidence>
<dbReference type="EMBL" id="VDUZ01000022">
    <property type="protein sequence ID" value="TXL73895.1"/>
    <property type="molecule type" value="Genomic_DNA"/>
</dbReference>
<evidence type="ECO:0000259" key="5">
    <source>
        <dbReference type="Pfam" id="PF01266"/>
    </source>
</evidence>
<keyword evidence="3" id="KW-0274">FAD</keyword>
<dbReference type="Gene3D" id="3.50.50.60">
    <property type="entry name" value="FAD/NAD(P)-binding domain"/>
    <property type="match status" value="1"/>
</dbReference>
<keyword evidence="4" id="KW-0560">Oxidoreductase</keyword>
<keyword evidence="2" id="KW-0285">Flavoprotein</keyword>
<dbReference type="PANTHER" id="PTHR10961:SF46">
    <property type="entry name" value="PEROXISOMAL SARCOSINE OXIDASE"/>
    <property type="match status" value="1"/>
</dbReference>
<evidence type="ECO:0000313" key="6">
    <source>
        <dbReference type="EMBL" id="TXL73895.1"/>
    </source>
</evidence>
<keyword evidence="7" id="KW-1185">Reference proteome</keyword>
<proteinExistence type="predicted"/>
<dbReference type="Pfam" id="PF01266">
    <property type="entry name" value="DAO"/>
    <property type="match status" value="1"/>
</dbReference>
<dbReference type="InterPro" id="IPR006076">
    <property type="entry name" value="FAD-dep_OxRdtase"/>
</dbReference>
<sequence>MHVIVVGAGISGLGTAWALAKRGHRVSLIERDVIPNPLGASGDHHRIIRRAYSADLQGYTDRMTEAFAAWDELWADLGAEHIVRAGFMGIVRAPGDNADQYRDGLARGGYPFETLAKDAALARFPYLDPQGFTDIFLSPEGGVLLCLRIAADMVAWLRARGVTIREQAVVTGIDAAAPSVTLAGGERLSADAVVVTAGAWVTGLLPDLADRLASRRTYVVYLDPPAEFRAAWAGTPAIPGIGGDIGGYILPPVAGTDLKFGAGATRTEWIADTPFELPPDAGVQLRDMFGPLFRRLADYQVKRVRKCVYTFTHDDRFFSTRRGAAWVVSACSGHGYKFGAAIGRRVADAVESGDDKALAAWLEARD</sequence>
<dbReference type="GO" id="GO:0008115">
    <property type="term" value="F:sarcosine oxidase activity"/>
    <property type="evidence" value="ECO:0007669"/>
    <property type="project" value="TreeGrafter"/>
</dbReference>
<dbReference type="GO" id="GO:0050660">
    <property type="term" value="F:flavin adenine dinucleotide binding"/>
    <property type="evidence" value="ECO:0007669"/>
    <property type="project" value="InterPro"/>
</dbReference>
<evidence type="ECO:0000256" key="4">
    <source>
        <dbReference type="ARBA" id="ARBA00023002"/>
    </source>
</evidence>
<dbReference type="Proteomes" id="UP000321638">
    <property type="component" value="Unassembled WGS sequence"/>
</dbReference>
<dbReference type="PANTHER" id="PTHR10961">
    <property type="entry name" value="PEROXISOMAL SARCOSINE OXIDASE"/>
    <property type="match status" value="1"/>
</dbReference>
<feature type="domain" description="FAD dependent oxidoreductase" evidence="5">
    <location>
        <begin position="2"/>
        <end position="348"/>
    </location>
</feature>